<gene>
    <name evidence="2" type="ORF">PNOK_0847100</name>
</gene>
<feature type="region of interest" description="Disordered" evidence="1">
    <location>
        <begin position="136"/>
        <end position="183"/>
    </location>
</feature>
<dbReference type="InParanoid" id="A0A286U7Q2"/>
<evidence type="ECO:0000313" key="3">
    <source>
        <dbReference type="Proteomes" id="UP000217199"/>
    </source>
</evidence>
<dbReference type="Proteomes" id="UP000217199">
    <property type="component" value="Unassembled WGS sequence"/>
</dbReference>
<sequence length="292" mass="31936">MAVVTSEHPHVGPHAHQHSHHFHHHQQQQHQQQLQAPHPQRPHSMQAPHRDHHNMHVHGDVHGLRLALGSILSPKRLSTPSSRTSSGTASPCPAHFGPGLIHSYQPHSSHLHTPSESQDVHHTLSPLATSETIQQLHPDSQHPAHKHQRPTKSLSRSNSTSSKDEIVSASGATEHVGETHSESEVPVILTTSNVHGLSQSQTQTLRGTHEKGVQDLSKLMRGRRLMEFEERKHHENGDGFLAPAPTPVSATERDMVAITRGTGAGTGSGVNAYIETLKSKRAFDALVHGNML</sequence>
<feature type="compositionally biased region" description="Polar residues" evidence="1">
    <location>
        <begin position="76"/>
        <end position="89"/>
    </location>
</feature>
<feature type="region of interest" description="Disordered" evidence="1">
    <location>
        <begin position="1"/>
        <end position="56"/>
    </location>
</feature>
<feature type="compositionally biased region" description="Polar residues" evidence="1">
    <location>
        <begin position="105"/>
        <end position="117"/>
    </location>
</feature>
<name>A0A286U7Q2_9AGAM</name>
<reference evidence="2 3" key="1">
    <citation type="journal article" date="2017" name="Mol. Ecol.">
        <title>Comparative and population genomic landscape of Phellinus noxius: A hypervariable fungus causing root rot in trees.</title>
        <authorList>
            <person name="Chung C.L."/>
            <person name="Lee T.J."/>
            <person name="Akiba M."/>
            <person name="Lee H.H."/>
            <person name="Kuo T.H."/>
            <person name="Liu D."/>
            <person name="Ke H.M."/>
            <person name="Yokoi T."/>
            <person name="Roa M.B."/>
            <person name="Lu M.J."/>
            <person name="Chang Y.Y."/>
            <person name="Ann P.J."/>
            <person name="Tsai J.N."/>
            <person name="Chen C.Y."/>
            <person name="Tzean S.S."/>
            <person name="Ota Y."/>
            <person name="Hattori T."/>
            <person name="Sahashi N."/>
            <person name="Liou R.F."/>
            <person name="Kikuchi T."/>
            <person name="Tsai I.J."/>
        </authorList>
    </citation>
    <scope>NUCLEOTIDE SEQUENCE [LARGE SCALE GENOMIC DNA]</scope>
    <source>
        <strain evidence="2 3">FFPRI411160</strain>
    </source>
</reference>
<evidence type="ECO:0000313" key="2">
    <source>
        <dbReference type="EMBL" id="PAV15613.1"/>
    </source>
</evidence>
<feature type="region of interest" description="Disordered" evidence="1">
    <location>
        <begin position="75"/>
        <end position="123"/>
    </location>
</feature>
<keyword evidence="3" id="KW-1185">Reference proteome</keyword>
<dbReference type="AlphaFoldDB" id="A0A286U7Q2"/>
<dbReference type="OrthoDB" id="3268861at2759"/>
<accession>A0A286U7Q2</accession>
<protein>
    <submittedName>
        <fullName evidence="2">Uncharacterized protein</fullName>
    </submittedName>
</protein>
<dbReference type="EMBL" id="NBII01000009">
    <property type="protein sequence ID" value="PAV15613.1"/>
    <property type="molecule type" value="Genomic_DNA"/>
</dbReference>
<comment type="caution">
    <text evidence="2">The sequence shown here is derived from an EMBL/GenBank/DDBJ whole genome shotgun (WGS) entry which is preliminary data.</text>
</comment>
<organism evidence="2 3">
    <name type="scientific">Pyrrhoderma noxium</name>
    <dbReference type="NCBI Taxonomy" id="2282107"/>
    <lineage>
        <taxon>Eukaryota</taxon>
        <taxon>Fungi</taxon>
        <taxon>Dikarya</taxon>
        <taxon>Basidiomycota</taxon>
        <taxon>Agaricomycotina</taxon>
        <taxon>Agaricomycetes</taxon>
        <taxon>Hymenochaetales</taxon>
        <taxon>Hymenochaetaceae</taxon>
        <taxon>Pyrrhoderma</taxon>
    </lineage>
</organism>
<feature type="compositionally biased region" description="Basic residues" evidence="1">
    <location>
        <begin position="11"/>
        <end position="27"/>
    </location>
</feature>
<proteinExistence type="predicted"/>
<feature type="compositionally biased region" description="Low complexity" evidence="1">
    <location>
        <begin position="28"/>
        <end position="38"/>
    </location>
</feature>
<evidence type="ECO:0000256" key="1">
    <source>
        <dbReference type="SAM" id="MobiDB-lite"/>
    </source>
</evidence>